<dbReference type="PANTHER" id="PTHR10492:SF57">
    <property type="entry name" value="ATP-DEPENDENT DNA HELICASE"/>
    <property type="match status" value="1"/>
</dbReference>
<feature type="domain" description="DNA helicase Pif1-like DEAD-box helicase" evidence="3">
    <location>
        <begin position="702"/>
        <end position="901"/>
    </location>
</feature>
<gene>
    <name evidence="5" type="ORF">NQ314_012709</name>
</gene>
<keyword evidence="1" id="KW-0378">Hydrolase</keyword>
<dbReference type="GO" id="GO:0016787">
    <property type="term" value="F:hydrolase activity"/>
    <property type="evidence" value="ECO:0007669"/>
    <property type="project" value="UniProtKB-KW"/>
</dbReference>
<name>A0AAV8XAR0_9CUCU</name>
<sequence>MGTPTPTKRWRGPRRSDAVSSGQLRRSCQADRVPSQQQQQHQVRDLRVLLVRLDNGDRAVLSPVVGNGDGGDGERVVRVTSSARVPSPASPLPPPARADDIAPRRRLIHRTGVALAIEALEEMSRTPFFCERSNMQGVRLSCCKNGAVVVPRLQCPAEFRCLFTTYTPQHRRFLDNIRAANSLFAMASFKTSAPGRRVEGQGIESARLEPLLLRWNQFLEGRVDPDTIRMIEEALRRDNRYIGAYMTMGEVLREERDRLDSAGRAVENVVIGFRRQGDVNVRNHQYDLPESRSNIAAIFYGIDPPYELDLTLYPRVRRAGDVEGGEVLQRHELKILNLLSDPLVYPLLFPFGEDGRFPGMRHGPDCITAVAAENNEEGDRFRVDEVADYLNFRYVSSIEATWRLLELKMHDRSHSIMVFNLNRDDVNARRILYSDIPEHYTWDNREGWRPRRQVSKLIGCIADVSVRQGQMDLFLLRVLLRHVAGPTSFEELRTVDGRLYATFREACEARHLLTALDEYDRCMREAVGFRFPGQLRRRFVTIIHILDDDRLAEVVHLWRTYKDFLIEDFVDNQGMTRRQAIVRCLELMRAMLARVRPEITLEMLGIVLTDDDRDDVPVVVGGAVDAEGNLLPPVIVDDVGAVVRQRNVYDPASPNVDQKRIFMTILRCIARDRNIDLPVDLYDMMGDDLTVEELVGVRRRLLENVFFVDGPGGSGKTYLYNTLLFYINNVLRLPTIAVAWTGVAANLLIGGKTCHRAFRLPVSLDDRCIVGWPIDSWQSQYFQSAALDVWDEAPIYHRFAVEAVDRYFKELTRRPGTLMGGKCVLFDRDFRQVLPVVPRGHRASIIDASLKLSLLWHDFGKLRLHVNMRTAAGARDMERYEEFDQRTYAEWHLALGEGRLPYTSFEGRRRLPNDLIEIPRIFHSPSLQHLLDYVYGGVFDGNQVRDRAILCPTNATVDDVNSLILDRLGGEVTSYFSVDSVKEDPGDRLCIPMDLLNSVNVSGLPPHELKLKVGAVVMLLRNLDVDVGACNGARMKVTRLGDLIIECELLTGERRGQKIWLPRIKMLARDSLIPREVIQIQFPIRLAYAMTINKSQGQTLRTVGVYLRRPCFAHGQLYVAYSRVNSPDNIRVFMEIGQGRESVAARGGRKYTRNIVYHSLLEDDAAAAIRRAAPPRVIFARGDIADVADTMEAFGVQGEGDKLLEQIDISQVVRQQGDIPLDDEQRVELLSYQESDGLLIPDRSEAELRARVSTVDRPGTSGLRIPSIPLRTWYQVLPQDGGSDSSD</sequence>
<accession>A0AAV8XAR0</accession>
<proteinExistence type="inferred from homology"/>
<dbReference type="InterPro" id="IPR027417">
    <property type="entry name" value="P-loop_NTPase"/>
</dbReference>
<comment type="cofactor">
    <cofactor evidence="1">
        <name>Mg(2+)</name>
        <dbReference type="ChEBI" id="CHEBI:18420"/>
    </cofactor>
</comment>
<keyword evidence="1" id="KW-0227">DNA damage</keyword>
<dbReference type="GO" id="GO:0005524">
    <property type="term" value="F:ATP binding"/>
    <property type="evidence" value="ECO:0007669"/>
    <property type="project" value="UniProtKB-KW"/>
</dbReference>
<evidence type="ECO:0000256" key="1">
    <source>
        <dbReference type="RuleBase" id="RU363044"/>
    </source>
</evidence>
<dbReference type="PANTHER" id="PTHR10492">
    <property type="match status" value="1"/>
</dbReference>
<comment type="caution">
    <text evidence="5">The sequence shown here is derived from an EMBL/GenBank/DDBJ whole genome shotgun (WGS) entry which is preliminary data.</text>
</comment>
<feature type="region of interest" description="Disordered" evidence="2">
    <location>
        <begin position="1"/>
        <end position="42"/>
    </location>
</feature>
<keyword evidence="1" id="KW-0234">DNA repair</keyword>
<dbReference type="InterPro" id="IPR049163">
    <property type="entry name" value="Pif1-like_2B_dom"/>
</dbReference>
<feature type="compositionally biased region" description="Low complexity" evidence="2">
    <location>
        <begin position="31"/>
        <end position="41"/>
    </location>
</feature>
<dbReference type="Pfam" id="PF21530">
    <property type="entry name" value="Pif1_2B_dom"/>
    <property type="match status" value="1"/>
</dbReference>
<dbReference type="Proteomes" id="UP001162156">
    <property type="component" value="Unassembled WGS sequence"/>
</dbReference>
<dbReference type="SUPFAM" id="SSF52540">
    <property type="entry name" value="P-loop containing nucleoside triphosphate hydrolases"/>
    <property type="match status" value="2"/>
</dbReference>
<protein>
    <recommendedName>
        <fullName evidence="1">ATP-dependent DNA helicase</fullName>
        <ecNumber evidence="1">5.6.2.3</ecNumber>
    </recommendedName>
</protein>
<comment type="similarity">
    <text evidence="1">Belongs to the helicase family.</text>
</comment>
<dbReference type="GO" id="GO:0000723">
    <property type="term" value="P:telomere maintenance"/>
    <property type="evidence" value="ECO:0007669"/>
    <property type="project" value="InterPro"/>
</dbReference>
<keyword evidence="1" id="KW-0233">DNA recombination</keyword>
<organism evidence="5 6">
    <name type="scientific">Rhamnusium bicolor</name>
    <dbReference type="NCBI Taxonomy" id="1586634"/>
    <lineage>
        <taxon>Eukaryota</taxon>
        <taxon>Metazoa</taxon>
        <taxon>Ecdysozoa</taxon>
        <taxon>Arthropoda</taxon>
        <taxon>Hexapoda</taxon>
        <taxon>Insecta</taxon>
        <taxon>Pterygota</taxon>
        <taxon>Neoptera</taxon>
        <taxon>Endopterygota</taxon>
        <taxon>Coleoptera</taxon>
        <taxon>Polyphaga</taxon>
        <taxon>Cucujiformia</taxon>
        <taxon>Chrysomeloidea</taxon>
        <taxon>Cerambycidae</taxon>
        <taxon>Lepturinae</taxon>
        <taxon>Rhagiini</taxon>
        <taxon>Rhamnusium</taxon>
    </lineage>
</organism>
<dbReference type="CDD" id="cd18809">
    <property type="entry name" value="SF1_C_RecD"/>
    <property type="match status" value="1"/>
</dbReference>
<evidence type="ECO:0000256" key="2">
    <source>
        <dbReference type="SAM" id="MobiDB-lite"/>
    </source>
</evidence>
<evidence type="ECO:0000313" key="5">
    <source>
        <dbReference type="EMBL" id="KAJ8935660.1"/>
    </source>
</evidence>
<keyword evidence="1" id="KW-0547">Nucleotide-binding</keyword>
<feature type="domain" description="DNA helicase Pif1-like 2B" evidence="4">
    <location>
        <begin position="994"/>
        <end position="1040"/>
    </location>
</feature>
<keyword evidence="1" id="KW-0347">Helicase</keyword>
<dbReference type="EMBL" id="JANEYF010003537">
    <property type="protein sequence ID" value="KAJ8935660.1"/>
    <property type="molecule type" value="Genomic_DNA"/>
</dbReference>
<dbReference type="Pfam" id="PF05970">
    <property type="entry name" value="PIF1"/>
    <property type="match status" value="1"/>
</dbReference>
<dbReference type="EC" id="5.6.2.3" evidence="1"/>
<reference evidence="5" key="1">
    <citation type="journal article" date="2023" name="Insect Mol. Biol.">
        <title>Genome sequencing provides insights into the evolution of gene families encoding plant cell wall-degrading enzymes in longhorned beetles.</title>
        <authorList>
            <person name="Shin N.R."/>
            <person name="Okamura Y."/>
            <person name="Kirsch R."/>
            <person name="Pauchet Y."/>
        </authorList>
    </citation>
    <scope>NUCLEOTIDE SEQUENCE</scope>
    <source>
        <strain evidence="5">RBIC_L_NR</strain>
    </source>
</reference>
<dbReference type="GO" id="GO:0006281">
    <property type="term" value="P:DNA repair"/>
    <property type="evidence" value="ECO:0007669"/>
    <property type="project" value="UniProtKB-KW"/>
</dbReference>
<keyword evidence="6" id="KW-1185">Reference proteome</keyword>
<keyword evidence="1" id="KW-0067">ATP-binding</keyword>
<evidence type="ECO:0000259" key="3">
    <source>
        <dbReference type="Pfam" id="PF05970"/>
    </source>
</evidence>
<evidence type="ECO:0000259" key="4">
    <source>
        <dbReference type="Pfam" id="PF21530"/>
    </source>
</evidence>
<dbReference type="GO" id="GO:0006310">
    <property type="term" value="P:DNA recombination"/>
    <property type="evidence" value="ECO:0007669"/>
    <property type="project" value="UniProtKB-KW"/>
</dbReference>
<evidence type="ECO:0000313" key="6">
    <source>
        <dbReference type="Proteomes" id="UP001162156"/>
    </source>
</evidence>
<dbReference type="InterPro" id="IPR010285">
    <property type="entry name" value="DNA_helicase_pif1-like_DEAD"/>
</dbReference>
<comment type="catalytic activity">
    <reaction evidence="1">
        <text>ATP + H2O = ADP + phosphate + H(+)</text>
        <dbReference type="Rhea" id="RHEA:13065"/>
        <dbReference type="ChEBI" id="CHEBI:15377"/>
        <dbReference type="ChEBI" id="CHEBI:15378"/>
        <dbReference type="ChEBI" id="CHEBI:30616"/>
        <dbReference type="ChEBI" id="CHEBI:43474"/>
        <dbReference type="ChEBI" id="CHEBI:456216"/>
        <dbReference type="EC" id="5.6.2.3"/>
    </reaction>
</comment>
<dbReference type="Gene3D" id="3.40.50.300">
    <property type="entry name" value="P-loop containing nucleotide triphosphate hydrolases"/>
    <property type="match status" value="1"/>
</dbReference>
<dbReference type="GO" id="GO:0043139">
    <property type="term" value="F:5'-3' DNA helicase activity"/>
    <property type="evidence" value="ECO:0007669"/>
    <property type="project" value="UniProtKB-EC"/>
</dbReference>